<gene>
    <name evidence="2" type="ORF">GCM10008066_17680</name>
</gene>
<evidence type="ECO:0000259" key="1">
    <source>
        <dbReference type="Pfam" id="PF09509"/>
    </source>
</evidence>
<dbReference type="AlphaFoldDB" id="A0A8J3AQM9"/>
<sequence>MIEKASLVTSDTEHAFVLKDQFEDTYVIKAGFASGYSGEGSRGLAVALALLYRHKVEIEEYKISADFMHRIEFSCLLSSDLEWLENTQPVRPQKWYDYMYDVNIHLTPPNHQLVRHYPLAVPYRLIDERIIDLAVSFHEDEDRAIMAAYRRLEDVIRIRTEISESGAKLFSRAFLGDAPVLTWDVPDDGEIKGRAGLFTSVFMAFRNARMHREPTNNGDEQLNEFMLINELFRLEACAIQTPLSADGVT</sequence>
<dbReference type="Pfam" id="PF09509">
    <property type="entry name" value="Hypoth_Ymh"/>
    <property type="match status" value="1"/>
</dbReference>
<comment type="caution">
    <text evidence="2">The sequence shown here is derived from an EMBL/GenBank/DDBJ whole genome shotgun (WGS) entry which is preliminary data.</text>
</comment>
<name>A0A8J3AQM9_9BURK</name>
<protein>
    <recommendedName>
        <fullName evidence="1">Conserved hypothetical protein CHP02391 domain-containing protein</fullName>
    </recommendedName>
</protein>
<accession>A0A8J3AQM9</accession>
<evidence type="ECO:0000313" key="3">
    <source>
        <dbReference type="Proteomes" id="UP000642180"/>
    </source>
</evidence>
<evidence type="ECO:0000313" key="2">
    <source>
        <dbReference type="EMBL" id="GGI19158.1"/>
    </source>
</evidence>
<dbReference type="EMBL" id="BMDI01000001">
    <property type="protein sequence ID" value="GGI19158.1"/>
    <property type="molecule type" value="Genomic_DNA"/>
</dbReference>
<dbReference type="Proteomes" id="UP000642180">
    <property type="component" value="Unassembled WGS sequence"/>
</dbReference>
<organism evidence="2 3">
    <name type="scientific">Oxalicibacterium faecigallinarum</name>
    <dbReference type="NCBI Taxonomy" id="573741"/>
    <lineage>
        <taxon>Bacteria</taxon>
        <taxon>Pseudomonadati</taxon>
        <taxon>Pseudomonadota</taxon>
        <taxon>Betaproteobacteria</taxon>
        <taxon>Burkholderiales</taxon>
        <taxon>Oxalobacteraceae</taxon>
        <taxon>Oxalicibacterium</taxon>
    </lineage>
</organism>
<dbReference type="InterPro" id="IPR012654">
    <property type="entry name" value="CHP02391"/>
</dbReference>
<feature type="domain" description="Conserved hypothetical protein CHP02391" evidence="1">
    <location>
        <begin position="142"/>
        <end position="229"/>
    </location>
</feature>
<keyword evidence="3" id="KW-1185">Reference proteome</keyword>
<proteinExistence type="predicted"/>
<reference evidence="3" key="1">
    <citation type="journal article" date="2019" name="Int. J. Syst. Evol. Microbiol.">
        <title>The Global Catalogue of Microorganisms (GCM) 10K type strain sequencing project: providing services to taxonomists for standard genome sequencing and annotation.</title>
        <authorList>
            <consortium name="The Broad Institute Genomics Platform"/>
            <consortium name="The Broad Institute Genome Sequencing Center for Infectious Disease"/>
            <person name="Wu L."/>
            <person name="Ma J."/>
        </authorList>
    </citation>
    <scope>NUCLEOTIDE SEQUENCE [LARGE SCALE GENOMIC DNA]</scope>
    <source>
        <strain evidence="3">CCM 2767</strain>
    </source>
</reference>